<gene>
    <name evidence="2" type="ORF">F4U95_20335</name>
    <name evidence="1" type="ORF">F4U96_20210</name>
</gene>
<dbReference type="EMBL" id="VYQB01000019">
    <property type="protein sequence ID" value="KAA9012981.1"/>
    <property type="molecule type" value="Genomic_DNA"/>
</dbReference>
<evidence type="ECO:0000313" key="4">
    <source>
        <dbReference type="Proteomes" id="UP000326364"/>
    </source>
</evidence>
<evidence type="ECO:0000313" key="1">
    <source>
        <dbReference type="EMBL" id="KAA9012981.1"/>
    </source>
</evidence>
<keyword evidence="4" id="KW-1185">Reference proteome</keyword>
<reference evidence="3 4" key="1">
    <citation type="submission" date="2019-09" db="EMBL/GenBank/DDBJ databases">
        <authorList>
            <person name="Feng G."/>
        </authorList>
    </citation>
    <scope>NUCLEOTIDE SEQUENCE [LARGE SCALE GENOMIC DNA]</scope>
    <source>
        <strain evidence="2 3">KACC 19283</strain>
        <strain evidence="1 4">KACC 19284</strain>
    </source>
</reference>
<organism evidence="2 3">
    <name type="scientific">Sphingobium limneticum</name>
    <dbReference type="NCBI Taxonomy" id="1007511"/>
    <lineage>
        <taxon>Bacteria</taxon>
        <taxon>Pseudomonadati</taxon>
        <taxon>Pseudomonadota</taxon>
        <taxon>Alphaproteobacteria</taxon>
        <taxon>Sphingomonadales</taxon>
        <taxon>Sphingomonadaceae</taxon>
        <taxon>Sphingobium</taxon>
    </lineage>
</organism>
<proteinExistence type="predicted"/>
<protein>
    <submittedName>
        <fullName evidence="2">Uncharacterized protein</fullName>
    </submittedName>
</protein>
<comment type="caution">
    <text evidence="2">The sequence shown here is derived from an EMBL/GenBank/DDBJ whole genome shotgun (WGS) entry which is preliminary data.</text>
</comment>
<evidence type="ECO:0000313" key="3">
    <source>
        <dbReference type="Proteomes" id="UP000325933"/>
    </source>
</evidence>
<sequence length="95" mass="10740">MLHPLTQWADRSSIDRDSHGKFLFVEGTSNLRRRPRPAKGPYLQHYDAPRDPPAQRVRAWVVFAGLGSRVLGHRVIDVTTLVHGTKSPWRFNAGG</sequence>
<dbReference type="EMBL" id="VYQA01000019">
    <property type="protein sequence ID" value="KAA9025227.1"/>
    <property type="molecule type" value="Genomic_DNA"/>
</dbReference>
<dbReference type="Proteomes" id="UP000325933">
    <property type="component" value="Unassembled WGS sequence"/>
</dbReference>
<accession>A0A5J5HS76</accession>
<dbReference type="AlphaFoldDB" id="A0A5J5HS76"/>
<dbReference type="Proteomes" id="UP000326364">
    <property type="component" value="Unassembled WGS sequence"/>
</dbReference>
<evidence type="ECO:0000313" key="2">
    <source>
        <dbReference type="EMBL" id="KAA9025227.1"/>
    </source>
</evidence>
<name>A0A5J5HS76_9SPHN</name>